<dbReference type="RefSeq" id="XP_052755248.1">
    <property type="nucleotide sequence ID" value="XM_052899288.1"/>
</dbReference>
<reference evidence="4" key="1">
    <citation type="submission" date="2025-08" db="UniProtKB">
        <authorList>
            <consortium name="RefSeq"/>
        </authorList>
    </citation>
    <scope>IDENTIFICATION</scope>
    <source>
        <tissue evidence="4">Whole larvae</tissue>
    </source>
</reference>
<gene>
    <name evidence="4" type="primary">LOC113509841</name>
</gene>
<keyword evidence="2" id="KW-0472">Membrane</keyword>
<name>A0ABM3MV64_GALME</name>
<evidence type="ECO:0000256" key="1">
    <source>
        <dbReference type="SAM" id="MobiDB-lite"/>
    </source>
</evidence>
<sequence length="342" mass="39425">MDYISIPTCALNRQISTVIVRIKMDVFDQSCPSENCPGLDCPKILESSVCKKCSRTRLNSIYSDCDSDKVGKYRSYKFRAVKSRYVNVCAVACLLLLVGSWSPGSSAAPYKSRNMERQKRASEEENPLWGNPCVYGSTISKTEYEPKFAENLARHAKYVFEETLKYKDEFVKLYSYDTFDSFYNQMNNKNDDWLRNFPWHLDDIMPKNKVLYKSLDEADLEELMKHIDDVLPYMYKSLKMVVAGFHMIAENLINDNIAADANLAKNIKDTVLKLSKVLCLFFDMITSRDLKVLPLLNNEIPVINDSNILKNAFPIYRDTLNYLEYLSQVFQTMSKTDLTQSA</sequence>
<keyword evidence="3" id="KW-1185">Reference proteome</keyword>
<evidence type="ECO:0000256" key="2">
    <source>
        <dbReference type="SAM" id="Phobius"/>
    </source>
</evidence>
<protein>
    <submittedName>
        <fullName evidence="4">Uncharacterized protein LOC113509841 isoform X1</fullName>
    </submittedName>
</protein>
<feature type="transmembrane region" description="Helical" evidence="2">
    <location>
        <begin position="85"/>
        <end position="104"/>
    </location>
</feature>
<keyword evidence="2" id="KW-0812">Transmembrane</keyword>
<feature type="region of interest" description="Disordered" evidence="1">
    <location>
        <begin position="105"/>
        <end position="124"/>
    </location>
</feature>
<proteinExistence type="predicted"/>
<keyword evidence="2" id="KW-1133">Transmembrane helix</keyword>
<feature type="compositionally biased region" description="Basic and acidic residues" evidence="1">
    <location>
        <begin position="113"/>
        <end position="123"/>
    </location>
</feature>
<accession>A0ABM3MV64</accession>
<dbReference type="Proteomes" id="UP001652740">
    <property type="component" value="Unplaced"/>
</dbReference>
<evidence type="ECO:0000313" key="3">
    <source>
        <dbReference type="Proteomes" id="UP001652740"/>
    </source>
</evidence>
<evidence type="ECO:0000313" key="4">
    <source>
        <dbReference type="RefSeq" id="XP_052755248.1"/>
    </source>
</evidence>
<dbReference type="GeneID" id="113509841"/>
<organism evidence="3 4">
    <name type="scientific">Galleria mellonella</name>
    <name type="common">Greater wax moth</name>
    <dbReference type="NCBI Taxonomy" id="7137"/>
    <lineage>
        <taxon>Eukaryota</taxon>
        <taxon>Metazoa</taxon>
        <taxon>Ecdysozoa</taxon>
        <taxon>Arthropoda</taxon>
        <taxon>Hexapoda</taxon>
        <taxon>Insecta</taxon>
        <taxon>Pterygota</taxon>
        <taxon>Neoptera</taxon>
        <taxon>Endopterygota</taxon>
        <taxon>Lepidoptera</taxon>
        <taxon>Glossata</taxon>
        <taxon>Ditrysia</taxon>
        <taxon>Pyraloidea</taxon>
        <taxon>Pyralidae</taxon>
        <taxon>Galleriinae</taxon>
        <taxon>Galleria</taxon>
    </lineage>
</organism>